<evidence type="ECO:0000313" key="10">
    <source>
        <dbReference type="Proteomes" id="UP000243459"/>
    </source>
</evidence>
<dbReference type="PANTHER" id="PTHR10994:SF65">
    <property type="entry name" value="RETICULON-LIKE PROTEIN B12"/>
    <property type="match status" value="1"/>
</dbReference>
<evidence type="ECO:0000313" key="9">
    <source>
        <dbReference type="EMBL" id="ONK62112.1"/>
    </source>
</evidence>
<evidence type="ECO:0000259" key="7">
    <source>
        <dbReference type="PROSITE" id="PS50802"/>
    </source>
</evidence>
<dbReference type="Pfam" id="PF02338">
    <property type="entry name" value="OTU"/>
    <property type="match status" value="1"/>
</dbReference>
<evidence type="ECO:0000256" key="3">
    <source>
        <dbReference type="ARBA" id="ARBA00022824"/>
    </source>
</evidence>
<protein>
    <recommendedName>
        <fullName evidence="6">Reticulon-like protein</fullName>
    </recommendedName>
</protein>
<feature type="transmembrane region" description="Helical" evidence="6">
    <location>
        <begin position="299"/>
        <end position="318"/>
    </location>
</feature>
<evidence type="ECO:0000256" key="4">
    <source>
        <dbReference type="ARBA" id="ARBA00022989"/>
    </source>
</evidence>
<dbReference type="FunFam" id="3.90.70.80:FF:000019">
    <property type="entry name" value="Cysteine proteinases superfamily protein"/>
    <property type="match status" value="1"/>
</dbReference>
<dbReference type="InterPro" id="IPR003388">
    <property type="entry name" value="Reticulon"/>
</dbReference>
<name>A0A5P1E8E7_ASPOF</name>
<keyword evidence="2 6" id="KW-0812">Transmembrane</keyword>
<dbReference type="InterPro" id="IPR003323">
    <property type="entry name" value="OTU_dom"/>
</dbReference>
<dbReference type="PROSITE" id="PS50845">
    <property type="entry name" value="RETICULON"/>
    <property type="match status" value="1"/>
</dbReference>
<dbReference type="Gene3D" id="3.90.70.80">
    <property type="match status" value="1"/>
</dbReference>
<evidence type="ECO:0000259" key="8">
    <source>
        <dbReference type="PROSITE" id="PS50845"/>
    </source>
</evidence>
<evidence type="ECO:0000256" key="1">
    <source>
        <dbReference type="ARBA" id="ARBA00004477"/>
    </source>
</evidence>
<feature type="transmembrane region" description="Helical" evidence="6">
    <location>
        <begin position="223"/>
        <end position="244"/>
    </location>
</feature>
<feature type="domain" description="OTU" evidence="7">
    <location>
        <begin position="62"/>
        <end position="205"/>
    </location>
</feature>
<sequence length="451" mass="51108">MANRRRPSNDFILQQLRDGTAEFELCNPEISPSPTPKSLRFFARIGPSLGGVSPAMKKVEHYSVQKVAGDGRCMFRALVKGMAKNKGLSLSPREERDDADDLRIAVKEVICDSDKERLQYEEALIAITVDESLKRYCQRIERSDFWGGESELLVLSKLIHQPIIVYIPEEEHARTRGNGFIPIAEYGSEFSKKSRKAHSLLLYQTPAKHRPIKKLKQNTAADFPFFEFTLIPVPISILILPWAVTLRDCSGDGEPYTKYWEEVSVIADVILWRRRDVAIGLLTGTLAAWVLFRFSGYTLLSLLSNVLLLLFSILFVWAKCAEILNRPPPPIPELYLPREIAYEAVVFLHSKVNAILSGSYDIALGKNSKLFHRVAVCLTLISVVGNHTDFLTFACSGLVVLLTIPVLYEKHGGTIDRLVILALIKLHMYELVYEECFRRAKEWIVEELKES</sequence>
<dbReference type="PROSITE" id="PS50802">
    <property type="entry name" value="OTU"/>
    <property type="match status" value="1"/>
</dbReference>
<dbReference type="InterPro" id="IPR045064">
    <property type="entry name" value="Reticulon-like"/>
</dbReference>
<organism evidence="9 10">
    <name type="scientific">Asparagus officinalis</name>
    <name type="common">Garden asparagus</name>
    <dbReference type="NCBI Taxonomy" id="4686"/>
    <lineage>
        <taxon>Eukaryota</taxon>
        <taxon>Viridiplantae</taxon>
        <taxon>Streptophyta</taxon>
        <taxon>Embryophyta</taxon>
        <taxon>Tracheophyta</taxon>
        <taxon>Spermatophyta</taxon>
        <taxon>Magnoliopsida</taxon>
        <taxon>Liliopsida</taxon>
        <taxon>Asparagales</taxon>
        <taxon>Asparagaceae</taxon>
        <taxon>Asparagoideae</taxon>
        <taxon>Asparagus</taxon>
    </lineage>
</organism>
<dbReference type="Proteomes" id="UP000243459">
    <property type="component" value="Chromosome 7"/>
</dbReference>
<keyword evidence="5 6" id="KW-0472">Membrane</keyword>
<feature type="domain" description="Reticulon" evidence="8">
    <location>
        <begin position="266"/>
        <end position="431"/>
    </location>
</feature>
<gene>
    <name evidence="9" type="ORF">A4U43_C07F480</name>
</gene>
<evidence type="ECO:0000256" key="2">
    <source>
        <dbReference type="ARBA" id="ARBA00022692"/>
    </source>
</evidence>
<dbReference type="EMBL" id="CM007387">
    <property type="protein sequence ID" value="ONK62112.1"/>
    <property type="molecule type" value="Genomic_DNA"/>
</dbReference>
<dbReference type="Gramene" id="ONK62112">
    <property type="protein sequence ID" value="ONK62112"/>
    <property type="gene ID" value="A4U43_C07F480"/>
</dbReference>
<dbReference type="PANTHER" id="PTHR10994">
    <property type="entry name" value="RETICULON"/>
    <property type="match status" value="1"/>
</dbReference>
<accession>A0A5P1E8E7</accession>
<proteinExistence type="predicted"/>
<evidence type="ECO:0000256" key="5">
    <source>
        <dbReference type="ARBA" id="ARBA00023136"/>
    </source>
</evidence>
<evidence type="ECO:0000256" key="6">
    <source>
        <dbReference type="RuleBase" id="RU363132"/>
    </source>
</evidence>
<keyword evidence="4 6" id="KW-1133">Transmembrane helix</keyword>
<dbReference type="SUPFAM" id="SSF54001">
    <property type="entry name" value="Cysteine proteinases"/>
    <property type="match status" value="1"/>
</dbReference>
<keyword evidence="10" id="KW-1185">Reference proteome</keyword>
<keyword evidence="3 6" id="KW-0256">Endoplasmic reticulum</keyword>
<dbReference type="GO" id="GO:0009617">
    <property type="term" value="P:response to bacterium"/>
    <property type="evidence" value="ECO:0007669"/>
    <property type="project" value="InterPro"/>
</dbReference>
<comment type="subcellular location">
    <subcellularLocation>
        <location evidence="1 6">Endoplasmic reticulum membrane</location>
        <topology evidence="1 6">Multi-pass membrane protein</topology>
    </subcellularLocation>
</comment>
<dbReference type="Pfam" id="PF02453">
    <property type="entry name" value="Reticulon"/>
    <property type="match status" value="1"/>
</dbReference>
<dbReference type="AlphaFoldDB" id="A0A5P1E8E7"/>
<dbReference type="InterPro" id="IPR038765">
    <property type="entry name" value="Papain-like_cys_pep_sf"/>
</dbReference>
<dbReference type="GO" id="GO:0005789">
    <property type="term" value="C:endoplasmic reticulum membrane"/>
    <property type="evidence" value="ECO:0007669"/>
    <property type="project" value="UniProtKB-SubCell"/>
</dbReference>
<reference evidence="10" key="1">
    <citation type="journal article" date="2017" name="Nat. Commun.">
        <title>The asparagus genome sheds light on the origin and evolution of a young Y chromosome.</title>
        <authorList>
            <person name="Harkess A."/>
            <person name="Zhou J."/>
            <person name="Xu C."/>
            <person name="Bowers J.E."/>
            <person name="Van der Hulst R."/>
            <person name="Ayyampalayam S."/>
            <person name="Mercati F."/>
            <person name="Riccardi P."/>
            <person name="McKain M.R."/>
            <person name="Kakrana A."/>
            <person name="Tang H."/>
            <person name="Ray J."/>
            <person name="Groenendijk J."/>
            <person name="Arikit S."/>
            <person name="Mathioni S.M."/>
            <person name="Nakano M."/>
            <person name="Shan H."/>
            <person name="Telgmann-Rauber A."/>
            <person name="Kanno A."/>
            <person name="Yue Z."/>
            <person name="Chen H."/>
            <person name="Li W."/>
            <person name="Chen Y."/>
            <person name="Xu X."/>
            <person name="Zhang Y."/>
            <person name="Luo S."/>
            <person name="Chen H."/>
            <person name="Gao J."/>
            <person name="Mao Z."/>
            <person name="Pires J.C."/>
            <person name="Luo M."/>
            <person name="Kudrna D."/>
            <person name="Wing R.A."/>
            <person name="Meyers B.C."/>
            <person name="Yi K."/>
            <person name="Kong H."/>
            <person name="Lavrijsen P."/>
            <person name="Sunseri F."/>
            <person name="Falavigna A."/>
            <person name="Ye Y."/>
            <person name="Leebens-Mack J.H."/>
            <person name="Chen G."/>
        </authorList>
    </citation>
    <scope>NUCLEOTIDE SEQUENCE [LARGE SCALE GENOMIC DNA]</scope>
    <source>
        <strain evidence="10">cv. DH0086</strain>
    </source>
</reference>